<reference evidence="2 3" key="1">
    <citation type="submission" date="2014-01" db="EMBL/GenBank/DDBJ databases">
        <title>Roseivivax halodurans JCM 10272 Genome Sequencing.</title>
        <authorList>
            <person name="Lai Q."/>
            <person name="Li G."/>
            <person name="Shao Z."/>
        </authorList>
    </citation>
    <scope>NUCLEOTIDE SEQUENCE [LARGE SCALE GENOMIC DNA]</scope>
    <source>
        <strain evidence="2 3">JCM 10272</strain>
    </source>
</reference>
<keyword evidence="1" id="KW-0732">Signal</keyword>
<dbReference type="EMBL" id="JALZ01000003">
    <property type="protein sequence ID" value="ETX15707.1"/>
    <property type="molecule type" value="Genomic_DNA"/>
</dbReference>
<dbReference type="Pfam" id="PF09898">
    <property type="entry name" value="DUF2125"/>
    <property type="match status" value="1"/>
</dbReference>
<protein>
    <recommendedName>
        <fullName evidence="4">DUF2125 domain-containing protein</fullName>
    </recommendedName>
</protein>
<evidence type="ECO:0000313" key="2">
    <source>
        <dbReference type="EMBL" id="ETX15707.1"/>
    </source>
</evidence>
<dbReference type="eggNOG" id="COG2982">
    <property type="taxonomic scope" value="Bacteria"/>
</dbReference>
<accession>X7EIE5</accession>
<sequence>MRRCQTALVATLLAGQGLPAAADVTPAEVWSRLLAYSETSGYEVEATEEETSEGLRLTDVVMTMALAEDDADASGELVVRMDELLFEDRGDGTVGIVFPTAVPVVVTGAERGGETNTARIETMSAGLETIVSGTPEDMVYDYTADSLAVRLAELVVDGAQVSRENASASLRIEDVTGRNAFSGTGDTQEIGQNLQAATLTYDMAFEAPEEEGAGRVELAGQLNGLTIDGSSVLPMGLETGDMPEMLKAGLRGTAEIAYEDGRSEFAFSGPDGEASGQAVSSSGVLSLELSPESLGYEVGASDVAYAATLPDLPFPVTAEMRELKLDLSVPVAQSEEPQPFSIGLALRDLAVSDTIWAMIDPQEALPRDPATLALRLSGTATPYAMLLDPEAMARIEQSGGQAGEINTVEIDELNVSALGAKLTGDGAFTFDNSDTSTFDGMPAPSGSLDLTLSGSEAVIDTLVTMGLIGENDAMGARMMLSMFSVPAPGEDTLTSKIEITDDGHIRANGQRIR</sequence>
<feature type="chain" id="PRO_5004977272" description="DUF2125 domain-containing protein" evidence="1">
    <location>
        <begin position="23"/>
        <end position="513"/>
    </location>
</feature>
<feature type="signal peptide" evidence="1">
    <location>
        <begin position="1"/>
        <end position="22"/>
    </location>
</feature>
<evidence type="ECO:0008006" key="4">
    <source>
        <dbReference type="Google" id="ProtNLM"/>
    </source>
</evidence>
<dbReference type="PATRIC" id="fig|1449350.3.peg.815"/>
<proteinExistence type="predicted"/>
<dbReference type="InterPro" id="IPR018666">
    <property type="entry name" value="DUF2125"/>
</dbReference>
<comment type="caution">
    <text evidence="2">The sequence shown here is derived from an EMBL/GenBank/DDBJ whole genome shotgun (WGS) entry which is preliminary data.</text>
</comment>
<name>X7EIE5_9RHOB</name>
<keyword evidence="3" id="KW-1185">Reference proteome</keyword>
<dbReference type="OrthoDB" id="7791409at2"/>
<organism evidence="2 3">
    <name type="scientific">Roseivivax halodurans JCM 10272</name>
    <dbReference type="NCBI Taxonomy" id="1449350"/>
    <lineage>
        <taxon>Bacteria</taxon>
        <taxon>Pseudomonadati</taxon>
        <taxon>Pseudomonadota</taxon>
        <taxon>Alphaproteobacteria</taxon>
        <taxon>Rhodobacterales</taxon>
        <taxon>Roseobacteraceae</taxon>
        <taxon>Roseivivax</taxon>
    </lineage>
</organism>
<dbReference type="AlphaFoldDB" id="X7EIE5"/>
<dbReference type="RefSeq" id="WP_037259100.1">
    <property type="nucleotide sequence ID" value="NZ_JALZ01000003.1"/>
</dbReference>
<dbReference type="STRING" id="1449350.OCH239_11020"/>
<dbReference type="Proteomes" id="UP000022447">
    <property type="component" value="Unassembled WGS sequence"/>
</dbReference>
<gene>
    <name evidence="2" type="ORF">OCH239_11020</name>
</gene>
<evidence type="ECO:0000313" key="3">
    <source>
        <dbReference type="Proteomes" id="UP000022447"/>
    </source>
</evidence>
<evidence type="ECO:0000256" key="1">
    <source>
        <dbReference type="SAM" id="SignalP"/>
    </source>
</evidence>